<gene>
    <name evidence="11" type="primary">rhlB</name>
    <name evidence="11" type="ORF">NRB20_03260</name>
</gene>
<keyword evidence="4" id="KW-0067">ATP-binding</keyword>
<sequence>MNSTESASGAAATTSFAALGVPATLVGALRDAGIAAPFPIQADTLPDTLAGRDVLGRGRTGSGKTLAFAIPVVARLAGDLAGTARPHRPAGLILAPTRELATQIATALEPLVAAYSMTVTTVFGGVSQNRQVKALAAGADIVVACPGRLEDLMRQRLVDLGNVGITVIDEADHMADLGFLPGVTRILAATPADGQRLLFSATLDNGVDKLVKRFLPDAVLHSVDEAHSPVAAMTHHVFEVASPAVKKDVVRALASGSGRRILFMRTKHQARKLAKTLTAEGIPAVDLHGNLAQNARDRNLAAFAEGTARVLVATDVAARGVHVDGVELVVHVDPPAEHKAYLHRSGRTARAGSAGDVVTLVLPDQRKDTAALLRKAAITVRPQSVTASSREVGELVGVVAPVVVPSAAAPKSSAGTSTRTKRSGARIDSPARKGRAGEAVAPVRNGRGDKVGGAQSAAGRSANTDSDVDRSGFRRRDDSAQSSTGRSRSGGPRGRGSNGDSRAAGKGDASFGNGTRRGWDNSADRGAPGDPSRGGRADRGAGAEGGRSRRRDAADSVARQGNATSGRARNEFGRSEGGRGAGDRAGHAVRSDARESYSNGGHGGAAGRRGSASGDASRGGRGEDGHRGGAARNGRERSASQHAPSGGSDRSGAPARRPRQGQRNGGRDASGGFLPSGGGRRG</sequence>
<dbReference type="GO" id="GO:0003724">
    <property type="term" value="F:RNA helicase activity"/>
    <property type="evidence" value="ECO:0007669"/>
    <property type="project" value="UniProtKB-EC"/>
</dbReference>
<evidence type="ECO:0000256" key="6">
    <source>
        <dbReference type="PROSITE-ProRule" id="PRU00552"/>
    </source>
</evidence>
<feature type="domain" description="Helicase ATP-binding" evidence="8">
    <location>
        <begin position="45"/>
        <end position="221"/>
    </location>
</feature>
<feature type="compositionally biased region" description="Basic and acidic residues" evidence="7">
    <location>
        <begin position="618"/>
        <end position="639"/>
    </location>
</feature>
<keyword evidence="12" id="KW-1185">Reference proteome</keyword>
<dbReference type="GO" id="GO:0005524">
    <property type="term" value="F:ATP binding"/>
    <property type="evidence" value="ECO:0007669"/>
    <property type="project" value="UniProtKB-KW"/>
</dbReference>
<feature type="domain" description="DEAD-box RNA helicase Q" evidence="10">
    <location>
        <begin position="14"/>
        <end position="42"/>
    </location>
</feature>
<dbReference type="PANTHER" id="PTHR47959">
    <property type="entry name" value="ATP-DEPENDENT RNA HELICASE RHLE-RELATED"/>
    <property type="match status" value="1"/>
</dbReference>
<dbReference type="CDD" id="cd00268">
    <property type="entry name" value="DEADc"/>
    <property type="match status" value="1"/>
</dbReference>
<dbReference type="InterPro" id="IPR044742">
    <property type="entry name" value="DEAD/DEAH_RhlB"/>
</dbReference>
<dbReference type="PANTHER" id="PTHR47959:SF13">
    <property type="entry name" value="ATP-DEPENDENT RNA HELICASE RHLE"/>
    <property type="match status" value="1"/>
</dbReference>
<keyword evidence="1" id="KW-0547">Nucleotide-binding</keyword>
<dbReference type="SUPFAM" id="SSF52540">
    <property type="entry name" value="P-loop containing nucleoside triphosphate hydrolases"/>
    <property type="match status" value="1"/>
</dbReference>
<dbReference type="SMART" id="SM00487">
    <property type="entry name" value="DEXDc"/>
    <property type="match status" value="1"/>
</dbReference>
<dbReference type="PROSITE" id="PS51195">
    <property type="entry name" value="Q_MOTIF"/>
    <property type="match status" value="1"/>
</dbReference>
<dbReference type="Proteomes" id="UP000438448">
    <property type="component" value="Unassembled WGS sequence"/>
</dbReference>
<dbReference type="Gene3D" id="3.40.50.300">
    <property type="entry name" value="P-loop containing nucleotide triphosphate hydrolases"/>
    <property type="match status" value="2"/>
</dbReference>
<keyword evidence="2 11" id="KW-0378">Hydrolase</keyword>
<proteinExistence type="inferred from homology"/>
<feature type="compositionally biased region" description="Basic and acidic residues" evidence="7">
    <location>
        <begin position="467"/>
        <end position="479"/>
    </location>
</feature>
<dbReference type="EMBL" id="WEGK01000001">
    <property type="protein sequence ID" value="MQY17263.1"/>
    <property type="molecule type" value="Genomic_DNA"/>
</dbReference>
<comment type="caution">
    <text evidence="11">The sequence shown here is derived from an EMBL/GenBank/DDBJ whole genome shotgun (WGS) entry which is preliminary data.</text>
</comment>
<evidence type="ECO:0000256" key="7">
    <source>
        <dbReference type="SAM" id="MobiDB-lite"/>
    </source>
</evidence>
<dbReference type="InterPro" id="IPR050079">
    <property type="entry name" value="DEAD_box_RNA_helicase"/>
</dbReference>
<evidence type="ECO:0000256" key="4">
    <source>
        <dbReference type="ARBA" id="ARBA00022840"/>
    </source>
</evidence>
<dbReference type="PROSITE" id="PS51194">
    <property type="entry name" value="HELICASE_CTER"/>
    <property type="match status" value="1"/>
</dbReference>
<dbReference type="InterPro" id="IPR014014">
    <property type="entry name" value="RNA_helicase_DEAD_Q_motif"/>
</dbReference>
<evidence type="ECO:0000256" key="3">
    <source>
        <dbReference type="ARBA" id="ARBA00022806"/>
    </source>
</evidence>
<evidence type="ECO:0000313" key="12">
    <source>
        <dbReference type="Proteomes" id="UP000438448"/>
    </source>
</evidence>
<keyword evidence="3 11" id="KW-0347">Helicase</keyword>
<dbReference type="InterPro" id="IPR001650">
    <property type="entry name" value="Helicase_C-like"/>
</dbReference>
<evidence type="ECO:0000256" key="1">
    <source>
        <dbReference type="ARBA" id="ARBA00022741"/>
    </source>
</evidence>
<evidence type="ECO:0000259" key="8">
    <source>
        <dbReference type="PROSITE" id="PS51192"/>
    </source>
</evidence>
<dbReference type="CDD" id="cd18787">
    <property type="entry name" value="SF2_C_DEAD"/>
    <property type="match status" value="1"/>
</dbReference>
<dbReference type="GO" id="GO:0016787">
    <property type="term" value="F:hydrolase activity"/>
    <property type="evidence" value="ECO:0007669"/>
    <property type="project" value="UniProtKB-KW"/>
</dbReference>
<feature type="domain" description="Helicase C-terminal" evidence="9">
    <location>
        <begin position="245"/>
        <end position="393"/>
    </location>
</feature>
<comment type="similarity">
    <text evidence="5">Belongs to the DEAD box helicase family.</text>
</comment>
<evidence type="ECO:0000256" key="5">
    <source>
        <dbReference type="ARBA" id="ARBA00038437"/>
    </source>
</evidence>
<evidence type="ECO:0000259" key="10">
    <source>
        <dbReference type="PROSITE" id="PS51195"/>
    </source>
</evidence>
<evidence type="ECO:0000256" key="2">
    <source>
        <dbReference type="ARBA" id="ARBA00022801"/>
    </source>
</evidence>
<dbReference type="GO" id="GO:0003676">
    <property type="term" value="F:nucleic acid binding"/>
    <property type="evidence" value="ECO:0007669"/>
    <property type="project" value="InterPro"/>
</dbReference>
<dbReference type="GO" id="GO:0005829">
    <property type="term" value="C:cytosol"/>
    <property type="evidence" value="ECO:0007669"/>
    <property type="project" value="TreeGrafter"/>
</dbReference>
<dbReference type="InterPro" id="IPR014001">
    <property type="entry name" value="Helicase_ATP-bd"/>
</dbReference>
<feature type="short sequence motif" description="Q motif" evidence="6">
    <location>
        <begin position="14"/>
        <end position="42"/>
    </location>
</feature>
<dbReference type="SMART" id="SM00490">
    <property type="entry name" value="HELICc"/>
    <property type="match status" value="1"/>
</dbReference>
<evidence type="ECO:0000259" key="9">
    <source>
        <dbReference type="PROSITE" id="PS51194"/>
    </source>
</evidence>
<dbReference type="Pfam" id="PF00271">
    <property type="entry name" value="Helicase_C"/>
    <property type="match status" value="1"/>
</dbReference>
<feature type="compositionally biased region" description="Basic and acidic residues" evidence="7">
    <location>
        <begin position="568"/>
        <end position="595"/>
    </location>
</feature>
<dbReference type="PROSITE" id="PS51192">
    <property type="entry name" value="HELICASE_ATP_BIND_1"/>
    <property type="match status" value="1"/>
</dbReference>
<accession>A0A7K0CV54</accession>
<organism evidence="11 12">
    <name type="scientific">Nocardia macrotermitis</name>
    <dbReference type="NCBI Taxonomy" id="2585198"/>
    <lineage>
        <taxon>Bacteria</taxon>
        <taxon>Bacillati</taxon>
        <taxon>Actinomycetota</taxon>
        <taxon>Actinomycetes</taxon>
        <taxon>Mycobacteriales</taxon>
        <taxon>Nocardiaceae</taxon>
        <taxon>Nocardia</taxon>
    </lineage>
</organism>
<dbReference type="RefSeq" id="WP_319944319.1">
    <property type="nucleotide sequence ID" value="NZ_WEGK01000001.1"/>
</dbReference>
<dbReference type="AlphaFoldDB" id="A0A7K0CV54"/>
<name>A0A7K0CV54_9NOCA</name>
<protein>
    <submittedName>
        <fullName evidence="11">ATP-dependent RNA helicase RhlB</fullName>
        <ecNumber evidence="11">3.6.4.13</ecNumber>
    </submittedName>
</protein>
<dbReference type="Pfam" id="PF00270">
    <property type="entry name" value="DEAD"/>
    <property type="match status" value="1"/>
</dbReference>
<dbReference type="InterPro" id="IPR027417">
    <property type="entry name" value="P-loop_NTPase"/>
</dbReference>
<dbReference type="EC" id="3.6.4.13" evidence="11"/>
<evidence type="ECO:0000313" key="11">
    <source>
        <dbReference type="EMBL" id="MQY17263.1"/>
    </source>
</evidence>
<reference evidence="11 12" key="1">
    <citation type="submission" date="2019-10" db="EMBL/GenBank/DDBJ databases">
        <title>Nocardia macrotermitis sp. nov. and Nocardia aurantia sp. nov., isolated from the gut of fungus growing-termite Macrotermes natalensis.</title>
        <authorList>
            <person name="Benndorf R."/>
            <person name="Schwitalla J."/>
            <person name="Martin K."/>
            <person name="De Beer W."/>
            <person name="Kaster A.-K."/>
            <person name="Vollmers J."/>
            <person name="Poulsen M."/>
            <person name="Beemelmanns C."/>
        </authorList>
    </citation>
    <scope>NUCLEOTIDE SEQUENCE [LARGE SCALE GENOMIC DNA]</scope>
    <source>
        <strain evidence="11 12">RB20</strain>
    </source>
</reference>
<feature type="region of interest" description="Disordered" evidence="7">
    <location>
        <begin position="408"/>
        <end position="682"/>
    </location>
</feature>
<dbReference type="InterPro" id="IPR011545">
    <property type="entry name" value="DEAD/DEAH_box_helicase_dom"/>
</dbReference>